<gene>
    <name evidence="2" type="ORF">EAH_00038590</name>
</gene>
<dbReference type="GeneID" id="25271929"/>
<evidence type="ECO:0000313" key="2">
    <source>
        <dbReference type="EMBL" id="CDI78930.1"/>
    </source>
</evidence>
<dbReference type="RefSeq" id="XP_013250904.1">
    <property type="nucleotide sequence ID" value="XM_013395450.1"/>
</dbReference>
<feature type="compositionally biased region" description="Basic and acidic residues" evidence="1">
    <location>
        <begin position="161"/>
        <end position="185"/>
    </location>
</feature>
<accession>U6GFG2</accession>
<organism evidence="2 3">
    <name type="scientific">Eimeria acervulina</name>
    <name type="common">Coccidian parasite</name>
    <dbReference type="NCBI Taxonomy" id="5801"/>
    <lineage>
        <taxon>Eukaryota</taxon>
        <taxon>Sar</taxon>
        <taxon>Alveolata</taxon>
        <taxon>Apicomplexa</taxon>
        <taxon>Conoidasida</taxon>
        <taxon>Coccidia</taxon>
        <taxon>Eucoccidiorida</taxon>
        <taxon>Eimeriorina</taxon>
        <taxon>Eimeriidae</taxon>
        <taxon>Eimeria</taxon>
    </lineage>
</organism>
<evidence type="ECO:0000313" key="3">
    <source>
        <dbReference type="Proteomes" id="UP000018050"/>
    </source>
</evidence>
<proteinExistence type="predicted"/>
<protein>
    <submittedName>
        <fullName evidence="2">Uncharacterized protein</fullName>
    </submittedName>
</protein>
<evidence type="ECO:0000256" key="1">
    <source>
        <dbReference type="SAM" id="MobiDB-lite"/>
    </source>
</evidence>
<sequence length="185" mass="20430">MPFTSSVDVISTHFTVVPYTTSTVAVPVTRRRVFGDMGRESVCATSPRLCEYYAVGDTLGIPLEEIVADALQLGLYLTEDEEYFADVPGTNPGEVLTSDRSAAKVNMRRIVNLKREALDPGGDADARLHPDTVINWKQKSLMEQETTTSRLDSTSRRKGRGSNDREAAHRDQGDITDTGEREPSH</sequence>
<dbReference type="AlphaFoldDB" id="U6GFG2"/>
<feature type="region of interest" description="Disordered" evidence="1">
    <location>
        <begin position="138"/>
        <end position="185"/>
    </location>
</feature>
<dbReference type="VEuPathDB" id="ToxoDB:EAH_00038590"/>
<reference evidence="2" key="1">
    <citation type="submission" date="2013-10" db="EMBL/GenBank/DDBJ databases">
        <title>Genomic analysis of the causative agents of coccidiosis in chickens.</title>
        <authorList>
            <person name="Reid A.J."/>
            <person name="Blake D."/>
            <person name="Billington K."/>
            <person name="Browne H."/>
            <person name="Dunn M."/>
            <person name="Hung S."/>
            <person name="Kawahara F."/>
            <person name="Miranda-Saavedra D."/>
            <person name="Mourier T."/>
            <person name="Nagra H."/>
            <person name="Otto T.D."/>
            <person name="Rawlings N."/>
            <person name="Sanchez A."/>
            <person name="Sanders M."/>
            <person name="Subramaniam C."/>
            <person name="Tay Y."/>
            <person name="Dear P."/>
            <person name="Doerig C."/>
            <person name="Gruber A."/>
            <person name="Parkinson J."/>
            <person name="Shirley M."/>
            <person name="Wan K.L."/>
            <person name="Berriman M."/>
            <person name="Tomley F."/>
            <person name="Pain A."/>
        </authorList>
    </citation>
    <scope>NUCLEOTIDE SEQUENCE [LARGE SCALE GENOMIC DNA]</scope>
    <source>
        <strain evidence="2">Houghton</strain>
    </source>
</reference>
<dbReference type="Proteomes" id="UP000018050">
    <property type="component" value="Unassembled WGS sequence"/>
</dbReference>
<dbReference type="EMBL" id="HG670937">
    <property type="protein sequence ID" value="CDI78930.1"/>
    <property type="molecule type" value="Genomic_DNA"/>
</dbReference>
<reference evidence="2" key="2">
    <citation type="submission" date="2013-10" db="EMBL/GenBank/DDBJ databases">
        <authorList>
            <person name="Aslett M."/>
        </authorList>
    </citation>
    <scope>NUCLEOTIDE SEQUENCE [LARGE SCALE GENOMIC DNA]</scope>
    <source>
        <strain evidence="2">Houghton</strain>
    </source>
</reference>
<name>U6GFG2_EIMAC</name>
<keyword evidence="3" id="KW-1185">Reference proteome</keyword>